<dbReference type="Gene3D" id="3.40.30.10">
    <property type="entry name" value="Glutaredoxin"/>
    <property type="match status" value="1"/>
</dbReference>
<dbReference type="InterPro" id="IPR036249">
    <property type="entry name" value="Thioredoxin-like_sf"/>
</dbReference>
<dbReference type="CDD" id="cd02976">
    <property type="entry name" value="NrdH"/>
    <property type="match status" value="1"/>
</dbReference>
<evidence type="ECO:0000313" key="1">
    <source>
        <dbReference type="EMBL" id="SJM61050.1"/>
    </source>
</evidence>
<gene>
    <name evidence="1" type="ORF">CZ674_07485</name>
</gene>
<dbReference type="AlphaFoldDB" id="A0A1R4FYI7"/>
<evidence type="ECO:0000313" key="2">
    <source>
        <dbReference type="Proteomes" id="UP000195787"/>
    </source>
</evidence>
<dbReference type="Proteomes" id="UP000195787">
    <property type="component" value="Unassembled WGS sequence"/>
</dbReference>
<accession>A0A1R4FYI7</accession>
<organism evidence="1 2">
    <name type="scientific">Agrococcus casei LMG 22410</name>
    <dbReference type="NCBI Taxonomy" id="1255656"/>
    <lineage>
        <taxon>Bacteria</taxon>
        <taxon>Bacillati</taxon>
        <taxon>Actinomycetota</taxon>
        <taxon>Actinomycetes</taxon>
        <taxon>Micrococcales</taxon>
        <taxon>Microbacteriaceae</taxon>
        <taxon>Agrococcus</taxon>
    </lineage>
</organism>
<dbReference type="SUPFAM" id="SSF52833">
    <property type="entry name" value="Thioredoxin-like"/>
    <property type="match status" value="1"/>
</dbReference>
<sequence>MVYETADVTADASALATVQQLGYAAAPVVVADGKHWSGFQPTKLDQIGAKA</sequence>
<protein>
    <submittedName>
        <fullName evidence="1">Glutaredoxin-like protein NrdH, required for reduction of Ribonucleotide reductase class Ib</fullName>
    </submittedName>
</protein>
<dbReference type="EMBL" id="FUHU01000033">
    <property type="protein sequence ID" value="SJM61050.1"/>
    <property type="molecule type" value="Genomic_DNA"/>
</dbReference>
<proteinExistence type="predicted"/>
<reference evidence="1 2" key="1">
    <citation type="submission" date="2017-02" db="EMBL/GenBank/DDBJ databases">
        <authorList>
            <person name="Peterson S.W."/>
        </authorList>
    </citation>
    <scope>NUCLEOTIDE SEQUENCE [LARGE SCALE GENOMIC DNA]</scope>
    <source>
        <strain evidence="1 2">LMG 22410</strain>
    </source>
</reference>
<name>A0A1R4FYI7_9MICO</name>
<keyword evidence="2" id="KW-1185">Reference proteome</keyword>